<keyword evidence="7" id="KW-1185">Reference proteome</keyword>
<dbReference type="InterPro" id="IPR024732">
    <property type="entry name" value="NAGLU_C"/>
</dbReference>
<protein>
    <recommendedName>
        <fullName evidence="8">Alpha-N-acetylglucosaminidase</fullName>
    </recommendedName>
</protein>
<evidence type="ECO:0000256" key="2">
    <source>
        <dbReference type="SAM" id="SignalP"/>
    </source>
</evidence>
<dbReference type="PhylomeDB" id="A0A1B0G4K9"/>
<keyword evidence="2" id="KW-0732">Signal</keyword>
<dbReference type="PANTHER" id="PTHR12872">
    <property type="entry name" value="ALPHA-N-ACETYLGLUCOSAMINIDASE"/>
    <property type="match status" value="1"/>
</dbReference>
<dbReference type="EnsemblMetazoa" id="GMOY008256-RA">
    <property type="protein sequence ID" value="GMOY008256-PA"/>
    <property type="gene ID" value="GMOY008256"/>
</dbReference>
<keyword evidence="1" id="KW-0378">Hydrolase</keyword>
<dbReference type="InterPro" id="IPR029018">
    <property type="entry name" value="Hex-like_dom2"/>
</dbReference>
<evidence type="ECO:0000313" key="7">
    <source>
        <dbReference type="Proteomes" id="UP000092444"/>
    </source>
</evidence>
<evidence type="ECO:0000259" key="3">
    <source>
        <dbReference type="Pfam" id="PF05089"/>
    </source>
</evidence>
<evidence type="ECO:0000256" key="1">
    <source>
        <dbReference type="ARBA" id="ARBA00022801"/>
    </source>
</evidence>
<dbReference type="PANTHER" id="PTHR12872:SF1">
    <property type="entry name" value="ALPHA-N-ACETYLGLUCOSAMINIDASE"/>
    <property type="match status" value="1"/>
</dbReference>
<dbReference type="VEuPathDB" id="VectorBase:GMOY008256"/>
<sequence>MPVIKLFVTVLLFAVLAQLLQSSYEAEEDLVLELIGRTLGKHANKFAIKIDKKFKYRSFEILKTNESLISIAAYDGLSAAKGFHYYLKHYIGKDVYWYNRYIQLSDSTVFPNVSINSTSESSVIYYQNVCTWGYSFVWWDLAKWIQHIDWMAMMGISLTIAPSQEQLWYEIYSELGLSEEEIDDHFTGPAFLPWLRMGNIRGWAGPLPSGFRKLQMLLQQQIIKRQRAFGMTVAIPAFAGHLPIAMRRLYPNVNFSIADRWNRFPDQYCCPLYVDPSETLFKNISRKFLLKAITAYGTDHAYFTDPFNELKPRMFTKDYLNMTAYYIYDSMRSVDPKAIWLLQDWMFVSNIFWSDDLIKTFLLAVPIGNLLVLDLQSEQFPQYERTHSFHGQPFIWCMLHNFGGTLGMHGSVDAVNTGIRKARQMANSTMVGVGITPEGIDQNYVIYSFALERSWVKDDFDTKQWFNTYANVRYGVNDLNLHNAWGLLKNSVYAYNGLIKIHGKYVITRRPSTNLKPWTWYNCSDVYKAWQLMLDSNFSIPVTHYAEYEHDLVDITRQFLQIVSEQLYINIIAAYRRHQIERFNYLVDKLMELFDNLEEILATNVHFLLGTWLENSKKYGKESLAEQNLFEFNARNQITTWGPKSQIGDYATKQWSGIVQDYYKPRWKYFLLELHQSLVDDQPFNRSSFVTNVFNYIENPFSYDRKVYPVMPTKEGSFFVSKRIFNTWTYHLRSNKIYSSHTRLKVKIKN</sequence>
<dbReference type="EMBL" id="CCAG010006128">
    <property type="status" value="NOT_ANNOTATED_CDS"/>
    <property type="molecule type" value="Genomic_DNA"/>
</dbReference>
<dbReference type="Gene3D" id="3.20.20.80">
    <property type="entry name" value="Glycosidases"/>
    <property type="match status" value="1"/>
</dbReference>
<feature type="domain" description="Alpha-N-acetylglucosaminidase tim-barrel" evidence="3">
    <location>
        <begin position="125"/>
        <end position="456"/>
    </location>
</feature>
<evidence type="ECO:0008006" key="8">
    <source>
        <dbReference type="Google" id="ProtNLM"/>
    </source>
</evidence>
<name>A0A1B0G4K9_GLOMM</name>
<proteinExistence type="predicted"/>
<dbReference type="Gene3D" id="1.20.120.670">
    <property type="entry name" value="N-acetyl-b-d-glucoasminidase"/>
    <property type="match status" value="1"/>
</dbReference>
<evidence type="ECO:0000259" key="4">
    <source>
        <dbReference type="Pfam" id="PF12971"/>
    </source>
</evidence>
<dbReference type="AlphaFoldDB" id="A0A1B0G4K9"/>
<dbReference type="Pfam" id="PF05089">
    <property type="entry name" value="NAGLU"/>
    <property type="match status" value="1"/>
</dbReference>
<accession>A0A1B0G4K9</accession>
<reference evidence="6" key="1">
    <citation type="submission" date="2020-05" db="UniProtKB">
        <authorList>
            <consortium name="EnsemblMetazoa"/>
        </authorList>
    </citation>
    <scope>IDENTIFICATION</scope>
    <source>
        <strain evidence="6">Yale</strain>
    </source>
</reference>
<feature type="signal peptide" evidence="2">
    <location>
        <begin position="1"/>
        <end position="22"/>
    </location>
</feature>
<dbReference type="Pfam" id="PF12971">
    <property type="entry name" value="NAGLU_N"/>
    <property type="match status" value="1"/>
</dbReference>
<dbReference type="Gene3D" id="3.30.379.10">
    <property type="entry name" value="Chitobiase/beta-hexosaminidase domain 2-like"/>
    <property type="match status" value="1"/>
</dbReference>
<organism evidence="6 7">
    <name type="scientific">Glossina morsitans morsitans</name>
    <name type="common">Savannah tsetse fly</name>
    <dbReference type="NCBI Taxonomy" id="37546"/>
    <lineage>
        <taxon>Eukaryota</taxon>
        <taxon>Metazoa</taxon>
        <taxon>Ecdysozoa</taxon>
        <taxon>Arthropoda</taxon>
        <taxon>Hexapoda</taxon>
        <taxon>Insecta</taxon>
        <taxon>Pterygota</taxon>
        <taxon>Neoptera</taxon>
        <taxon>Endopterygota</taxon>
        <taxon>Diptera</taxon>
        <taxon>Brachycera</taxon>
        <taxon>Muscomorpha</taxon>
        <taxon>Hippoboscoidea</taxon>
        <taxon>Glossinidae</taxon>
        <taxon>Glossina</taxon>
    </lineage>
</organism>
<dbReference type="Pfam" id="PF12972">
    <property type="entry name" value="NAGLU_C"/>
    <property type="match status" value="1"/>
</dbReference>
<feature type="domain" description="Alpha-N-acetylglucosaminidase N-terminal" evidence="4">
    <location>
        <begin position="33"/>
        <end position="106"/>
    </location>
</feature>
<dbReference type="STRING" id="37546.A0A1B0G4K9"/>
<dbReference type="GO" id="GO:0016787">
    <property type="term" value="F:hydrolase activity"/>
    <property type="evidence" value="ECO:0007669"/>
    <property type="project" value="UniProtKB-KW"/>
</dbReference>
<evidence type="ECO:0000259" key="5">
    <source>
        <dbReference type="Pfam" id="PF12972"/>
    </source>
</evidence>
<dbReference type="InterPro" id="IPR024733">
    <property type="entry name" value="NAGLU_tim-barrel"/>
</dbReference>
<dbReference type="InterPro" id="IPR024240">
    <property type="entry name" value="NAGLU_N"/>
</dbReference>
<evidence type="ECO:0000313" key="6">
    <source>
        <dbReference type="EnsemblMetazoa" id="GMOY008256-PA"/>
    </source>
</evidence>
<feature type="domain" description="Alpha-N-acetylglucosaminidase C-terminal" evidence="5">
    <location>
        <begin position="465"/>
        <end position="725"/>
    </location>
</feature>
<feature type="chain" id="PRO_5008407905" description="Alpha-N-acetylglucosaminidase" evidence="2">
    <location>
        <begin position="23"/>
        <end position="750"/>
    </location>
</feature>
<dbReference type="InterPro" id="IPR007781">
    <property type="entry name" value="NAGLU"/>
</dbReference>
<dbReference type="Proteomes" id="UP000092444">
    <property type="component" value="Unassembled WGS sequence"/>
</dbReference>